<dbReference type="SUPFAM" id="SSF52266">
    <property type="entry name" value="SGNH hydrolase"/>
    <property type="match status" value="1"/>
</dbReference>
<feature type="domain" description="SGNH hydrolase-type esterase" evidence="1">
    <location>
        <begin position="62"/>
        <end position="216"/>
    </location>
</feature>
<organism evidence="2 3">
    <name type="scientific">Amycolatopsis halotolerans</name>
    <dbReference type="NCBI Taxonomy" id="330083"/>
    <lineage>
        <taxon>Bacteria</taxon>
        <taxon>Bacillati</taxon>
        <taxon>Actinomycetota</taxon>
        <taxon>Actinomycetes</taxon>
        <taxon>Pseudonocardiales</taxon>
        <taxon>Pseudonocardiaceae</taxon>
        <taxon>Amycolatopsis</taxon>
    </lineage>
</organism>
<protein>
    <submittedName>
        <fullName evidence="2">SGNH/GDSL hydrolase family protein</fullName>
    </submittedName>
</protein>
<name>A0ABV7QVL5_9PSEU</name>
<dbReference type="InterPro" id="IPR013830">
    <property type="entry name" value="SGNH_hydro"/>
</dbReference>
<keyword evidence="2" id="KW-0378">Hydrolase</keyword>
<evidence type="ECO:0000313" key="3">
    <source>
        <dbReference type="Proteomes" id="UP001595764"/>
    </source>
</evidence>
<dbReference type="Pfam" id="PF13472">
    <property type="entry name" value="Lipase_GDSL_2"/>
    <property type="match status" value="1"/>
</dbReference>
<accession>A0ABV7QVL5</accession>
<dbReference type="EMBL" id="JBHRWI010000077">
    <property type="protein sequence ID" value="MFC3517366.1"/>
    <property type="molecule type" value="Genomic_DNA"/>
</dbReference>
<keyword evidence="3" id="KW-1185">Reference proteome</keyword>
<evidence type="ECO:0000259" key="1">
    <source>
        <dbReference type="Pfam" id="PF13472"/>
    </source>
</evidence>
<dbReference type="Gene3D" id="3.40.50.1110">
    <property type="entry name" value="SGNH hydrolase"/>
    <property type="match status" value="1"/>
</dbReference>
<proteinExistence type="predicted"/>
<reference evidence="3" key="1">
    <citation type="journal article" date="2019" name="Int. J. Syst. Evol. Microbiol.">
        <title>The Global Catalogue of Microorganisms (GCM) 10K type strain sequencing project: providing services to taxonomists for standard genome sequencing and annotation.</title>
        <authorList>
            <consortium name="The Broad Institute Genomics Platform"/>
            <consortium name="The Broad Institute Genome Sequencing Center for Infectious Disease"/>
            <person name="Wu L."/>
            <person name="Ma J."/>
        </authorList>
    </citation>
    <scope>NUCLEOTIDE SEQUENCE [LARGE SCALE GENOMIC DNA]</scope>
    <source>
        <strain evidence="3">CGMCC 4.7682</strain>
    </source>
</reference>
<dbReference type="InterPro" id="IPR036514">
    <property type="entry name" value="SGNH_hydro_sf"/>
</dbReference>
<comment type="caution">
    <text evidence="2">The sequence shown here is derived from an EMBL/GenBank/DDBJ whole genome shotgun (WGS) entry which is preliminary data.</text>
</comment>
<gene>
    <name evidence="2" type="ORF">ACFORO_44905</name>
</gene>
<dbReference type="Proteomes" id="UP001595764">
    <property type="component" value="Unassembled WGS sequence"/>
</dbReference>
<sequence length="234" mass="25692">MNPTSPRRRRNLWRLAGVSAGALALAETVRLLALWRQTRTYPRYWAARAAEPLAPNALRVVAFGDSAAMGIGARRPEESLVARIAAYLSERTGRPVHLTNLSTGGGRVATVLEHLHLADADAVIVVAGSADAIARVPLGQFRADVRELVERVPADRTILSDVPLRPGSKPYQKALAEVADEAKVAHADFARAFRTARRFDVFAADFTHVNSRGYQIWFTAFRPHLDALIARLSR</sequence>
<evidence type="ECO:0000313" key="2">
    <source>
        <dbReference type="EMBL" id="MFC3517366.1"/>
    </source>
</evidence>
<dbReference type="RefSeq" id="WP_377873307.1">
    <property type="nucleotide sequence ID" value="NZ_JBHMAY010000049.1"/>
</dbReference>
<dbReference type="GO" id="GO:0016787">
    <property type="term" value="F:hydrolase activity"/>
    <property type="evidence" value="ECO:0007669"/>
    <property type="project" value="UniProtKB-KW"/>
</dbReference>